<dbReference type="HOGENOM" id="CLU_500616_0_0_1"/>
<feature type="domain" description="HAM1-like N-terminal" evidence="2">
    <location>
        <begin position="579"/>
        <end position="656"/>
    </location>
</feature>
<feature type="compositionally biased region" description="Polar residues" evidence="1">
    <location>
        <begin position="164"/>
        <end position="179"/>
    </location>
</feature>
<evidence type="ECO:0000313" key="4">
    <source>
        <dbReference type="Proteomes" id="UP000027222"/>
    </source>
</evidence>
<feature type="compositionally biased region" description="Basic and acidic residues" evidence="1">
    <location>
        <begin position="344"/>
        <end position="355"/>
    </location>
</feature>
<feature type="region of interest" description="Disordered" evidence="1">
    <location>
        <begin position="338"/>
        <end position="388"/>
    </location>
</feature>
<feature type="compositionally biased region" description="Polar residues" evidence="1">
    <location>
        <begin position="374"/>
        <end position="388"/>
    </location>
</feature>
<dbReference type="EMBL" id="KL142379">
    <property type="protein sequence ID" value="KDR76025.1"/>
    <property type="molecule type" value="Genomic_DNA"/>
</dbReference>
<evidence type="ECO:0000256" key="1">
    <source>
        <dbReference type="SAM" id="MobiDB-lite"/>
    </source>
</evidence>
<dbReference type="InterPro" id="IPR045967">
    <property type="entry name" value="HAM1-like_N"/>
</dbReference>
<dbReference type="Proteomes" id="UP000027222">
    <property type="component" value="Unassembled WGS sequence"/>
</dbReference>
<organism evidence="3 4">
    <name type="scientific">Galerina marginata (strain CBS 339.88)</name>
    <dbReference type="NCBI Taxonomy" id="685588"/>
    <lineage>
        <taxon>Eukaryota</taxon>
        <taxon>Fungi</taxon>
        <taxon>Dikarya</taxon>
        <taxon>Basidiomycota</taxon>
        <taxon>Agaricomycotina</taxon>
        <taxon>Agaricomycetes</taxon>
        <taxon>Agaricomycetidae</taxon>
        <taxon>Agaricales</taxon>
        <taxon>Agaricineae</taxon>
        <taxon>Strophariaceae</taxon>
        <taxon>Galerina</taxon>
    </lineage>
</organism>
<accession>A0A067SYM0</accession>
<protein>
    <recommendedName>
        <fullName evidence="2">HAM1-like N-terminal domain-containing protein</fullName>
    </recommendedName>
</protein>
<proteinExistence type="predicted"/>
<reference evidence="4" key="1">
    <citation type="journal article" date="2014" name="Proc. Natl. Acad. Sci. U.S.A.">
        <title>Extensive sampling of basidiomycete genomes demonstrates inadequacy of the white-rot/brown-rot paradigm for wood decay fungi.</title>
        <authorList>
            <person name="Riley R."/>
            <person name="Salamov A.A."/>
            <person name="Brown D.W."/>
            <person name="Nagy L.G."/>
            <person name="Floudas D."/>
            <person name="Held B.W."/>
            <person name="Levasseur A."/>
            <person name="Lombard V."/>
            <person name="Morin E."/>
            <person name="Otillar R."/>
            <person name="Lindquist E.A."/>
            <person name="Sun H."/>
            <person name="LaButti K.M."/>
            <person name="Schmutz J."/>
            <person name="Jabbour D."/>
            <person name="Luo H."/>
            <person name="Baker S.E."/>
            <person name="Pisabarro A.G."/>
            <person name="Walton J.D."/>
            <person name="Blanchette R.A."/>
            <person name="Henrissat B."/>
            <person name="Martin F."/>
            <person name="Cullen D."/>
            <person name="Hibbett D.S."/>
            <person name="Grigoriev I.V."/>
        </authorList>
    </citation>
    <scope>NUCLEOTIDE SEQUENCE [LARGE SCALE GENOMIC DNA]</scope>
    <source>
        <strain evidence="4">CBS 339.88</strain>
    </source>
</reference>
<feature type="region of interest" description="Disordered" evidence="1">
    <location>
        <begin position="223"/>
        <end position="245"/>
    </location>
</feature>
<name>A0A067SYM0_GALM3</name>
<evidence type="ECO:0000313" key="3">
    <source>
        <dbReference type="EMBL" id="KDR76025.1"/>
    </source>
</evidence>
<dbReference type="OrthoDB" id="3125846at2759"/>
<keyword evidence="4" id="KW-1185">Reference proteome</keyword>
<evidence type="ECO:0000259" key="2">
    <source>
        <dbReference type="Pfam" id="PF19343"/>
    </source>
</evidence>
<dbReference type="AlphaFoldDB" id="A0A067SYM0"/>
<sequence>MELTLEKFALRNPEPKWKLYELVAKQPEVVWPKKFGECSPESGHPSLDVLRKVLKGPYGYFPQPENPHPTLKDVEADLPVDLQEQAEDTPEPIAEEIGVHTVGVLSSSSVTSATNPRSEDNIDEELANFADISMVDETDISPDAPPELAQLAPSADDGVPAGSNALTRTGYPPSSVNSQPKSKLYELIEKQPDVEWPIKFGEYSRQNGRPNLDALRKVLKGPYGYFPQPEHTHSSPTSEHDEAGLPTHDLEKNVAESPEVNAEEIGVHVEAGILPSSSITGATVEPVTEMLDVSLADISMVDETDNMVGTHSSHHGIDNTFWSSLAWSSSGKDLDNFFPDDEIMDGKNTSEDPRQDSLSVSMGFESLPLRRPSDPTSQPPSVSTSRVSNLQSTIWIDDDSMDCPSSPYSACSADTGSPEEIFSKLGEETFLSVEEQKNLDMEVLHDFVVNKGWSRRMQIFWESKNRKPSSNAGAQIALWKVGIDFEDAVKNKVDWKGRPGRIPVGIVHSFLERTSSWFSQVRAAVFMVRHLGPKSTSPNSEVVAFLGTAKSLFEINKFSTNISTFWVASREIKDANPGEESMMKKIRVIMECAKHGRQATAIGKKLAKGAHEQCNLSQCTAEHHTLLERFANDQSMDTVIDVDALIDDANRDDALK</sequence>
<feature type="compositionally biased region" description="Basic and acidic residues" evidence="1">
    <location>
        <begin position="230"/>
        <end position="245"/>
    </location>
</feature>
<feature type="region of interest" description="Disordered" evidence="1">
    <location>
        <begin position="137"/>
        <end position="179"/>
    </location>
</feature>
<gene>
    <name evidence="3" type="ORF">GALMADRAFT_139780</name>
</gene>
<dbReference type="Pfam" id="PF19343">
    <property type="entry name" value="HAM1_N"/>
    <property type="match status" value="1"/>
</dbReference>